<accession>A7VS40</accession>
<dbReference type="HOGENOM" id="CLU_1667127_0_0_9"/>
<dbReference type="AlphaFoldDB" id="A7VS40"/>
<evidence type="ECO:0000313" key="4">
    <source>
        <dbReference type="Proteomes" id="UP000003490"/>
    </source>
</evidence>
<name>A7VS40_9FIRM</name>
<sequence>MDYKAVDNIIIENARIIFRNFKGEESKYNRAGSRNFCVVIEDPDMAQKLIADGWNVRVLAPRDEDEAPRHYIQVAVSFDNIPPKVIMITRRAKTQLDEESIGTLDFAEIRNVDLTIRPYNWEVNGKTGVKAYLKTMYVTIEEDEFAEKYAETEGPEEMPF</sequence>
<gene>
    <name evidence="3" type="ORF">CH238_11790</name>
    <name evidence="2" type="ORF">CLOLEP_01377</name>
</gene>
<dbReference type="Proteomes" id="UP000003490">
    <property type="component" value="Unassembled WGS sequence"/>
</dbReference>
<dbReference type="EMBL" id="ABCB02000017">
    <property type="protein sequence ID" value="EDO61870.1"/>
    <property type="molecule type" value="Genomic_DNA"/>
</dbReference>
<dbReference type="EMBL" id="NOXF01000010">
    <property type="protein sequence ID" value="PEQ23831.1"/>
    <property type="molecule type" value="Genomic_DNA"/>
</dbReference>
<evidence type="ECO:0000313" key="3">
    <source>
        <dbReference type="EMBL" id="PEQ23831.1"/>
    </source>
</evidence>
<proteinExistence type="predicted"/>
<dbReference type="Pfam" id="PF24083">
    <property type="entry name" value="Phage_ssDNA_bind"/>
    <property type="match status" value="1"/>
</dbReference>
<dbReference type="OrthoDB" id="2042718at2"/>
<dbReference type="Proteomes" id="UP000220611">
    <property type="component" value="Unassembled WGS sequence"/>
</dbReference>
<keyword evidence="5" id="KW-1185">Reference proteome</keyword>
<reference evidence="2 4" key="2">
    <citation type="submission" date="2007-08" db="EMBL/GenBank/DDBJ databases">
        <authorList>
            <person name="Fulton L."/>
            <person name="Clifton S."/>
            <person name="Fulton B."/>
            <person name="Xu J."/>
            <person name="Minx P."/>
            <person name="Pepin K.H."/>
            <person name="Johnson M."/>
            <person name="Thiruvilangam P."/>
            <person name="Bhonagiri V."/>
            <person name="Nash W.E."/>
            <person name="Wang C."/>
            <person name="Mardis E.R."/>
            <person name="Wilson R.K."/>
        </authorList>
    </citation>
    <scope>NUCLEOTIDE SEQUENCE [LARGE SCALE GENOMIC DNA]</scope>
    <source>
        <strain evidence="2 4">DSM 753</strain>
    </source>
</reference>
<reference evidence="2 4" key="1">
    <citation type="submission" date="2007-08" db="EMBL/GenBank/DDBJ databases">
        <title>Draft genome sequence of Clostridium leptum (DSM 753).</title>
        <authorList>
            <person name="Sudarsanam P."/>
            <person name="Ley R."/>
            <person name="Guruge J."/>
            <person name="Turnbaugh P.J."/>
            <person name="Mahowald M."/>
            <person name="Liep D."/>
            <person name="Gordon J."/>
        </authorList>
    </citation>
    <scope>NUCLEOTIDE SEQUENCE [LARGE SCALE GENOMIC DNA]</scope>
    <source>
        <strain evidence="2 4">DSM 753</strain>
    </source>
</reference>
<protein>
    <recommendedName>
        <fullName evidence="1">Putative phage ssDNA-binding domain-containing protein</fullName>
    </recommendedName>
</protein>
<comment type="caution">
    <text evidence="2">The sequence shown here is derived from an EMBL/GenBank/DDBJ whole genome shotgun (WGS) entry which is preliminary data.</text>
</comment>
<organism evidence="2 4">
    <name type="scientific">[Clostridium] leptum DSM 753</name>
    <dbReference type="NCBI Taxonomy" id="428125"/>
    <lineage>
        <taxon>Bacteria</taxon>
        <taxon>Bacillati</taxon>
        <taxon>Bacillota</taxon>
        <taxon>Clostridia</taxon>
        <taxon>Eubacteriales</taxon>
        <taxon>Oscillospiraceae</taxon>
        <taxon>Oscillospiraceae incertae sedis</taxon>
    </lineage>
</organism>
<reference evidence="3 5" key="3">
    <citation type="submission" date="2017-07" db="EMBL/GenBank/DDBJ databases">
        <title>Prevalence of linear plasmids in Cutibacterium (Propionibacterium) acnes isolates obtained from prostatic tissue.</title>
        <authorList>
            <person name="Davidsson S."/>
            <person name="Carlsson J."/>
            <person name="Molling P."/>
            <person name="Andren O."/>
            <person name="Andersson S.-O."/>
            <person name="Brzuszkiewicz E."/>
            <person name="Poehlein A."/>
            <person name="Al-Zeer M."/>
            <person name="Brinkmann V."/>
            <person name="Scavenius C."/>
            <person name="Nazipi S."/>
            <person name="Soderquist B."/>
            <person name="Bruggemann H."/>
        </authorList>
    </citation>
    <scope>NUCLEOTIDE SEQUENCE [LARGE SCALE GENOMIC DNA]</scope>
    <source>
        <strain evidence="3 5">DSM 753</strain>
    </source>
</reference>
<feature type="domain" description="Putative phage ssDNA-binding" evidence="1">
    <location>
        <begin position="3"/>
        <end position="152"/>
    </location>
</feature>
<evidence type="ECO:0000313" key="2">
    <source>
        <dbReference type="EMBL" id="EDO61870.1"/>
    </source>
</evidence>
<dbReference type="eggNOG" id="ENOG5032W28">
    <property type="taxonomic scope" value="Bacteria"/>
</dbReference>
<evidence type="ECO:0000313" key="5">
    <source>
        <dbReference type="Proteomes" id="UP000220611"/>
    </source>
</evidence>
<dbReference type="InterPro" id="IPR057581">
    <property type="entry name" value="Phage_ssDNA_bind"/>
</dbReference>
<evidence type="ECO:0000259" key="1">
    <source>
        <dbReference type="Pfam" id="PF24083"/>
    </source>
</evidence>